<protein>
    <submittedName>
        <fullName evidence="1">Uncharacterized protein</fullName>
    </submittedName>
</protein>
<sequence>MVNDVEFHLITYGGENQWPSHVTVNGKLTFKGKAPNIKFTEAPKVEDISSGLFTKVNPFLEAFHSIIHDIKLAFGQNLEAETYSEGVDYPFRVQAAKSIIVVTSKPCEVGKLFVVNFVFYQMEHIFL</sequence>
<gene>
    <name evidence="1" type="ORF">NQ314_007095</name>
</gene>
<keyword evidence="2" id="KW-1185">Reference proteome</keyword>
<dbReference type="EMBL" id="JANEYF010001920">
    <property type="protein sequence ID" value="KAJ8954489.1"/>
    <property type="molecule type" value="Genomic_DNA"/>
</dbReference>
<evidence type="ECO:0000313" key="1">
    <source>
        <dbReference type="EMBL" id="KAJ8954489.1"/>
    </source>
</evidence>
<organism evidence="1 2">
    <name type="scientific">Rhamnusium bicolor</name>
    <dbReference type="NCBI Taxonomy" id="1586634"/>
    <lineage>
        <taxon>Eukaryota</taxon>
        <taxon>Metazoa</taxon>
        <taxon>Ecdysozoa</taxon>
        <taxon>Arthropoda</taxon>
        <taxon>Hexapoda</taxon>
        <taxon>Insecta</taxon>
        <taxon>Pterygota</taxon>
        <taxon>Neoptera</taxon>
        <taxon>Endopterygota</taxon>
        <taxon>Coleoptera</taxon>
        <taxon>Polyphaga</taxon>
        <taxon>Cucujiformia</taxon>
        <taxon>Chrysomeloidea</taxon>
        <taxon>Cerambycidae</taxon>
        <taxon>Lepturinae</taxon>
        <taxon>Rhagiini</taxon>
        <taxon>Rhamnusium</taxon>
    </lineage>
</organism>
<evidence type="ECO:0000313" key="2">
    <source>
        <dbReference type="Proteomes" id="UP001162156"/>
    </source>
</evidence>
<reference evidence="1" key="1">
    <citation type="journal article" date="2023" name="Insect Mol. Biol.">
        <title>Genome sequencing provides insights into the evolution of gene families encoding plant cell wall-degrading enzymes in longhorned beetles.</title>
        <authorList>
            <person name="Shin N.R."/>
            <person name="Okamura Y."/>
            <person name="Kirsch R."/>
            <person name="Pauchet Y."/>
        </authorList>
    </citation>
    <scope>NUCLEOTIDE SEQUENCE</scope>
    <source>
        <strain evidence="1">RBIC_L_NR</strain>
    </source>
</reference>
<dbReference type="Proteomes" id="UP001162156">
    <property type="component" value="Unassembled WGS sequence"/>
</dbReference>
<comment type="caution">
    <text evidence="1">The sequence shown here is derived from an EMBL/GenBank/DDBJ whole genome shotgun (WGS) entry which is preliminary data.</text>
</comment>
<accession>A0AAV8YRB8</accession>
<proteinExistence type="predicted"/>
<name>A0AAV8YRB8_9CUCU</name>
<dbReference type="AlphaFoldDB" id="A0AAV8YRB8"/>